<organism evidence="2 3">
    <name type="scientific">Antricoccus suffuscus</name>
    <dbReference type="NCBI Taxonomy" id="1629062"/>
    <lineage>
        <taxon>Bacteria</taxon>
        <taxon>Bacillati</taxon>
        <taxon>Actinomycetota</taxon>
        <taxon>Actinomycetes</taxon>
        <taxon>Geodermatophilales</taxon>
        <taxon>Antricoccaceae</taxon>
        <taxon>Antricoccus</taxon>
    </lineage>
</organism>
<dbReference type="AlphaFoldDB" id="A0A2T0ZYT2"/>
<dbReference type="Gene3D" id="3.30.1460.30">
    <property type="entry name" value="YgaC/TfoX-N like chaperone"/>
    <property type="match status" value="1"/>
</dbReference>
<dbReference type="Proteomes" id="UP000237752">
    <property type="component" value="Unassembled WGS sequence"/>
</dbReference>
<protein>
    <submittedName>
        <fullName evidence="2">TfoX-like protein</fullName>
    </submittedName>
</protein>
<comment type="caution">
    <text evidence="2">The sequence shown here is derived from an EMBL/GenBank/DDBJ whole genome shotgun (WGS) entry which is preliminary data.</text>
</comment>
<feature type="domain" description="TfoX N-terminal" evidence="1">
    <location>
        <begin position="19"/>
        <end position="107"/>
    </location>
</feature>
<dbReference type="SUPFAM" id="SSF159894">
    <property type="entry name" value="YgaC/TfoX-N like"/>
    <property type="match status" value="1"/>
</dbReference>
<sequence length="115" mass="12702">MRNQYAPQSDLVERLRALLADESSTREVPMFGGRSFMVRNKMVASARKRGALLVRVDAERHDELTRLPGASQAEMGTGRTMGPGWISVSAESITSDEQLSFWLGVAIDYNGRSAK</sequence>
<evidence type="ECO:0000313" key="3">
    <source>
        <dbReference type="Proteomes" id="UP000237752"/>
    </source>
</evidence>
<accession>A0A2T0ZYT2</accession>
<dbReference type="Pfam" id="PF04993">
    <property type="entry name" value="TfoX_N"/>
    <property type="match status" value="1"/>
</dbReference>
<gene>
    <name evidence="2" type="ORF">CLV47_10940</name>
</gene>
<dbReference type="OrthoDB" id="214902at2"/>
<dbReference type="EMBL" id="PVUE01000009">
    <property type="protein sequence ID" value="PRZ41493.1"/>
    <property type="molecule type" value="Genomic_DNA"/>
</dbReference>
<dbReference type="RefSeq" id="WP_106349252.1">
    <property type="nucleotide sequence ID" value="NZ_PVUE01000009.1"/>
</dbReference>
<keyword evidence="3" id="KW-1185">Reference proteome</keyword>
<reference evidence="2 3" key="1">
    <citation type="submission" date="2018-03" db="EMBL/GenBank/DDBJ databases">
        <title>Genomic Encyclopedia of Archaeal and Bacterial Type Strains, Phase II (KMG-II): from individual species to whole genera.</title>
        <authorList>
            <person name="Goeker M."/>
        </authorList>
    </citation>
    <scope>NUCLEOTIDE SEQUENCE [LARGE SCALE GENOMIC DNA]</scope>
    <source>
        <strain evidence="2 3">DSM 100065</strain>
    </source>
</reference>
<evidence type="ECO:0000313" key="2">
    <source>
        <dbReference type="EMBL" id="PRZ41493.1"/>
    </source>
</evidence>
<name>A0A2T0ZYT2_9ACTN</name>
<evidence type="ECO:0000259" key="1">
    <source>
        <dbReference type="Pfam" id="PF04993"/>
    </source>
</evidence>
<dbReference type="InterPro" id="IPR007076">
    <property type="entry name" value="TfoX_N"/>
</dbReference>
<proteinExistence type="predicted"/>